<organism evidence="1 2">
    <name type="scientific">Zooshikella harenae</name>
    <dbReference type="NCBI Taxonomy" id="2827238"/>
    <lineage>
        <taxon>Bacteria</taxon>
        <taxon>Pseudomonadati</taxon>
        <taxon>Pseudomonadota</taxon>
        <taxon>Gammaproteobacteria</taxon>
        <taxon>Oceanospirillales</taxon>
        <taxon>Zooshikellaceae</taxon>
        <taxon>Zooshikella</taxon>
    </lineage>
</organism>
<dbReference type="RefSeq" id="WP_215821090.1">
    <property type="nucleotide sequence ID" value="NZ_JAGSOY010000052.1"/>
</dbReference>
<accession>A0ABS5ZFN5</accession>
<evidence type="ECO:0000313" key="1">
    <source>
        <dbReference type="EMBL" id="MBU2712868.1"/>
    </source>
</evidence>
<gene>
    <name evidence="1" type="ORF">KCG35_17510</name>
</gene>
<proteinExistence type="predicted"/>
<evidence type="ECO:0008006" key="3">
    <source>
        <dbReference type="Google" id="ProtNLM"/>
    </source>
</evidence>
<keyword evidence="2" id="KW-1185">Reference proteome</keyword>
<sequence length="330" mass="36428">MIKRFGLLALSISYAIASYGNTPIEINYAPEDQPILATVDAQGNIVINQYPKSFSINSNLYISSSQNYPLDKLVNTCKSVDEDLAIYKSYENAPFLQSHIKERIRESNTIQLSSYILPWLTGEFFIAAKQAAQDAGINANKYTIINGLSVQELTISIILTDDAVSNTIGDKVQLTHQLQSALANTDLATGQQTGQINALDLTCDMLTGKANITLQVNGSKQQNHSFDTILYGDQIQTLAKAINTLPKTFYKNIATLPEKTKITAYLIGQETYKRNISLAPIDVNTVLSHLIDKNTGMLVNDLDLLINNGITKPKPQQDYQGIATFKFKNI</sequence>
<protein>
    <recommendedName>
        <fullName evidence="3">DUF2066 domain-containing protein</fullName>
    </recommendedName>
</protein>
<reference evidence="1 2" key="1">
    <citation type="submission" date="2021-04" db="EMBL/GenBank/DDBJ databases">
        <authorList>
            <person name="Pira H."/>
            <person name="Risdian C."/>
            <person name="Wink J."/>
        </authorList>
    </citation>
    <scope>NUCLEOTIDE SEQUENCE [LARGE SCALE GENOMIC DNA]</scope>
    <source>
        <strain evidence="1 2">WH53</strain>
    </source>
</reference>
<dbReference type="EMBL" id="JAGSOY010000052">
    <property type="protein sequence ID" value="MBU2712868.1"/>
    <property type="molecule type" value="Genomic_DNA"/>
</dbReference>
<comment type="caution">
    <text evidence="1">The sequence shown here is derived from an EMBL/GenBank/DDBJ whole genome shotgun (WGS) entry which is preliminary data.</text>
</comment>
<name>A0ABS5ZFN5_9GAMM</name>
<dbReference type="Proteomes" id="UP000690515">
    <property type="component" value="Unassembled WGS sequence"/>
</dbReference>
<evidence type="ECO:0000313" key="2">
    <source>
        <dbReference type="Proteomes" id="UP000690515"/>
    </source>
</evidence>